<proteinExistence type="predicted"/>
<gene>
    <name evidence="3" type="ORF">MERR_LOCUS10578</name>
</gene>
<comment type="caution">
    <text evidence="3">The sequence shown here is derived from an EMBL/GenBank/DDBJ whole genome shotgun (WGS) entry which is preliminary data.</text>
</comment>
<keyword evidence="2" id="KW-0732">Signal</keyword>
<protein>
    <submittedName>
        <fullName evidence="3">Uncharacterized protein</fullName>
    </submittedName>
</protein>
<feature type="compositionally biased region" description="Basic and acidic residues" evidence="1">
    <location>
        <begin position="78"/>
        <end position="87"/>
    </location>
</feature>
<evidence type="ECO:0000256" key="1">
    <source>
        <dbReference type="SAM" id="MobiDB-lite"/>
    </source>
</evidence>
<evidence type="ECO:0000313" key="4">
    <source>
        <dbReference type="Proteomes" id="UP000467841"/>
    </source>
</evidence>
<accession>A0A6D2I8Y5</accession>
<organism evidence="3 4">
    <name type="scientific">Microthlaspi erraticum</name>
    <dbReference type="NCBI Taxonomy" id="1685480"/>
    <lineage>
        <taxon>Eukaryota</taxon>
        <taxon>Viridiplantae</taxon>
        <taxon>Streptophyta</taxon>
        <taxon>Embryophyta</taxon>
        <taxon>Tracheophyta</taxon>
        <taxon>Spermatophyta</taxon>
        <taxon>Magnoliopsida</taxon>
        <taxon>eudicotyledons</taxon>
        <taxon>Gunneridae</taxon>
        <taxon>Pentapetalae</taxon>
        <taxon>rosids</taxon>
        <taxon>malvids</taxon>
        <taxon>Brassicales</taxon>
        <taxon>Brassicaceae</taxon>
        <taxon>Coluteocarpeae</taxon>
        <taxon>Microthlaspi</taxon>
    </lineage>
</organism>
<feature type="region of interest" description="Disordered" evidence="1">
    <location>
        <begin position="35"/>
        <end position="87"/>
    </location>
</feature>
<feature type="chain" id="PRO_5025518853" evidence="2">
    <location>
        <begin position="25"/>
        <end position="87"/>
    </location>
</feature>
<dbReference type="OrthoDB" id="1063282at2759"/>
<evidence type="ECO:0000313" key="3">
    <source>
        <dbReference type="EMBL" id="CAA7023343.1"/>
    </source>
</evidence>
<keyword evidence="4" id="KW-1185">Reference proteome</keyword>
<dbReference type="AlphaFoldDB" id="A0A6D2I8Y5"/>
<sequence length="87" mass="9696">MASRNHLLKCCILLAIMIITIVQAQTNRKLLDTQADNNTPISSYFDDSRDQASLPSSHRSLGAEFYERSPPPPPPKKARQDESQTGI</sequence>
<name>A0A6D2I8Y5_9BRAS</name>
<reference evidence="3" key="1">
    <citation type="submission" date="2020-01" db="EMBL/GenBank/DDBJ databases">
        <authorList>
            <person name="Mishra B."/>
        </authorList>
    </citation>
    <scope>NUCLEOTIDE SEQUENCE [LARGE SCALE GENOMIC DNA]</scope>
</reference>
<dbReference type="EMBL" id="CACVBM020000777">
    <property type="protein sequence ID" value="CAA7023343.1"/>
    <property type="molecule type" value="Genomic_DNA"/>
</dbReference>
<feature type="signal peptide" evidence="2">
    <location>
        <begin position="1"/>
        <end position="24"/>
    </location>
</feature>
<dbReference type="Proteomes" id="UP000467841">
    <property type="component" value="Unassembled WGS sequence"/>
</dbReference>
<evidence type="ECO:0000256" key="2">
    <source>
        <dbReference type="SAM" id="SignalP"/>
    </source>
</evidence>